<protein>
    <recommendedName>
        <fullName evidence="5">Solute-binding protein family 5 domain-containing protein</fullName>
    </recommendedName>
</protein>
<evidence type="ECO:0000256" key="4">
    <source>
        <dbReference type="ARBA" id="ARBA00022729"/>
    </source>
</evidence>
<keyword evidence="4" id="KW-0732">Signal</keyword>
<reference evidence="6" key="1">
    <citation type="journal article" date="2014" name="Front. Microbiol.">
        <title>High frequency of phylogenetically diverse reductive dehalogenase-homologous genes in deep subseafloor sedimentary metagenomes.</title>
        <authorList>
            <person name="Kawai M."/>
            <person name="Futagami T."/>
            <person name="Toyoda A."/>
            <person name="Takaki Y."/>
            <person name="Nishi S."/>
            <person name="Hori S."/>
            <person name="Arai W."/>
            <person name="Tsubouchi T."/>
            <person name="Morono Y."/>
            <person name="Uchiyama I."/>
            <person name="Ito T."/>
            <person name="Fujiyama A."/>
            <person name="Inagaki F."/>
            <person name="Takami H."/>
        </authorList>
    </citation>
    <scope>NUCLEOTIDE SEQUENCE</scope>
    <source>
        <strain evidence="6">Expedition CK06-06</strain>
    </source>
</reference>
<comment type="caution">
    <text evidence="6">The sequence shown here is derived from an EMBL/GenBank/DDBJ whole genome shotgun (WGS) entry which is preliminary data.</text>
</comment>
<dbReference type="PANTHER" id="PTHR30290">
    <property type="entry name" value="PERIPLASMIC BINDING COMPONENT OF ABC TRANSPORTER"/>
    <property type="match status" value="1"/>
</dbReference>
<evidence type="ECO:0000313" key="6">
    <source>
        <dbReference type="EMBL" id="GAH01877.1"/>
    </source>
</evidence>
<dbReference type="EMBL" id="BART01026852">
    <property type="protein sequence ID" value="GAH01877.1"/>
    <property type="molecule type" value="Genomic_DNA"/>
</dbReference>
<feature type="domain" description="Solute-binding protein family 5" evidence="5">
    <location>
        <begin position="2"/>
        <end position="131"/>
    </location>
</feature>
<proteinExistence type="inferred from homology"/>
<comment type="subcellular location">
    <subcellularLocation>
        <location evidence="1">Cell envelope</location>
    </subcellularLocation>
</comment>
<dbReference type="Pfam" id="PF00496">
    <property type="entry name" value="SBP_bac_5"/>
    <property type="match status" value="1"/>
</dbReference>
<evidence type="ECO:0000256" key="3">
    <source>
        <dbReference type="ARBA" id="ARBA00022448"/>
    </source>
</evidence>
<dbReference type="GO" id="GO:1904680">
    <property type="term" value="F:peptide transmembrane transporter activity"/>
    <property type="evidence" value="ECO:0007669"/>
    <property type="project" value="TreeGrafter"/>
</dbReference>
<dbReference type="GO" id="GO:0030313">
    <property type="term" value="C:cell envelope"/>
    <property type="evidence" value="ECO:0007669"/>
    <property type="project" value="UniProtKB-SubCell"/>
</dbReference>
<name>X1C3G4_9ZZZZ</name>
<evidence type="ECO:0000256" key="2">
    <source>
        <dbReference type="ARBA" id="ARBA00005695"/>
    </source>
</evidence>
<dbReference type="InterPro" id="IPR039424">
    <property type="entry name" value="SBP_5"/>
</dbReference>
<dbReference type="Gene3D" id="3.40.190.10">
    <property type="entry name" value="Periplasmic binding protein-like II"/>
    <property type="match status" value="1"/>
</dbReference>
<dbReference type="GO" id="GO:0015833">
    <property type="term" value="P:peptide transport"/>
    <property type="evidence" value="ECO:0007669"/>
    <property type="project" value="TreeGrafter"/>
</dbReference>
<dbReference type="InterPro" id="IPR000914">
    <property type="entry name" value="SBP_5_dom"/>
</dbReference>
<sequence length="209" mass="24126">MLKGEQRPATTFTCPGIFGHVPPEEGVGIGYDPEAARKYLADAGYPEGKGLPEVTLMFNTSESHRKIAQAIQQMWKEVLGVEVTLTNQEWKVYLNTINEDAPQIYRLGWCADYPDANNWVYEVFHSTDSNNRIKWHNAEFDRAVEEAARESDPAKRLELYKRAEQILCEEETAMAPIYFYTFVNMTKPYLTRTYSSLAAEHFKDWRITK</sequence>
<organism evidence="6">
    <name type="scientific">marine sediment metagenome</name>
    <dbReference type="NCBI Taxonomy" id="412755"/>
    <lineage>
        <taxon>unclassified sequences</taxon>
        <taxon>metagenomes</taxon>
        <taxon>ecological metagenomes</taxon>
    </lineage>
</organism>
<dbReference type="Gene3D" id="3.10.105.10">
    <property type="entry name" value="Dipeptide-binding Protein, Domain 3"/>
    <property type="match status" value="1"/>
</dbReference>
<accession>X1C3G4</accession>
<keyword evidence="3" id="KW-0813">Transport</keyword>
<comment type="similarity">
    <text evidence="2">Belongs to the bacterial solute-binding protein 5 family.</text>
</comment>
<dbReference type="PANTHER" id="PTHR30290:SF10">
    <property type="entry name" value="PERIPLASMIC OLIGOPEPTIDE-BINDING PROTEIN-RELATED"/>
    <property type="match status" value="1"/>
</dbReference>
<evidence type="ECO:0000259" key="5">
    <source>
        <dbReference type="Pfam" id="PF00496"/>
    </source>
</evidence>
<dbReference type="SUPFAM" id="SSF53850">
    <property type="entry name" value="Periplasmic binding protein-like II"/>
    <property type="match status" value="1"/>
</dbReference>
<gene>
    <name evidence="6" type="ORF">S01H4_47764</name>
</gene>
<evidence type="ECO:0000256" key="1">
    <source>
        <dbReference type="ARBA" id="ARBA00004196"/>
    </source>
</evidence>
<dbReference type="AlphaFoldDB" id="X1C3G4"/>